<dbReference type="InParanoid" id="A0A6M4H7A5"/>
<dbReference type="Gene3D" id="3.20.20.370">
    <property type="entry name" value="Glycoside hydrolase/deacetylase"/>
    <property type="match status" value="1"/>
</dbReference>
<evidence type="ECO:0000259" key="1">
    <source>
        <dbReference type="PROSITE" id="PS51677"/>
    </source>
</evidence>
<gene>
    <name evidence="2" type="primary">arnD</name>
    <name evidence="2" type="ORF">DSM104440_01871</name>
</gene>
<organism evidence="2 3">
    <name type="scientific">Usitatibacter palustris</name>
    <dbReference type="NCBI Taxonomy" id="2732487"/>
    <lineage>
        <taxon>Bacteria</taxon>
        <taxon>Pseudomonadati</taxon>
        <taxon>Pseudomonadota</taxon>
        <taxon>Betaproteobacteria</taxon>
        <taxon>Nitrosomonadales</taxon>
        <taxon>Usitatibacteraceae</taxon>
        <taxon>Usitatibacter</taxon>
    </lineage>
</organism>
<dbReference type="InterPro" id="IPR002509">
    <property type="entry name" value="NODB_dom"/>
</dbReference>
<keyword evidence="2" id="KW-0378">Hydrolase</keyword>
<evidence type="ECO:0000313" key="3">
    <source>
        <dbReference type="Proteomes" id="UP000503096"/>
    </source>
</evidence>
<dbReference type="KEGG" id="upl:DSM104440_01871"/>
<dbReference type="EC" id="3.5.1.-" evidence="2"/>
<proteinExistence type="predicted"/>
<dbReference type="EMBL" id="CP053073">
    <property type="protein sequence ID" value="QJR15055.1"/>
    <property type="molecule type" value="Genomic_DNA"/>
</dbReference>
<evidence type="ECO:0000313" key="2">
    <source>
        <dbReference type="EMBL" id="QJR15055.1"/>
    </source>
</evidence>
<reference evidence="2 3" key="1">
    <citation type="submission" date="2020-04" db="EMBL/GenBank/DDBJ databases">
        <title>Usitatibacter rugosus gen. nov., sp. nov. and Usitatibacter palustris sp. nov., novel members of Usitatibacteraceae fam. nov. within the order Nitrosomonadales isolated from soil.</title>
        <authorList>
            <person name="Huber K.J."/>
            <person name="Neumann-Schaal M."/>
            <person name="Geppert A."/>
            <person name="Luckner M."/>
            <person name="Wanner G."/>
            <person name="Overmann J."/>
        </authorList>
    </citation>
    <scope>NUCLEOTIDE SEQUENCE [LARGE SCALE GENOMIC DNA]</scope>
    <source>
        <strain evidence="2 3">Swamp67</strain>
    </source>
</reference>
<dbReference type="SUPFAM" id="SSF88713">
    <property type="entry name" value="Glycoside hydrolase/deacetylase"/>
    <property type="match status" value="1"/>
</dbReference>
<dbReference type="FunCoup" id="A0A6M4H7A5">
    <property type="interactions" value="49"/>
</dbReference>
<accession>A0A6M4H7A5</accession>
<dbReference type="GO" id="GO:0005975">
    <property type="term" value="P:carbohydrate metabolic process"/>
    <property type="evidence" value="ECO:0007669"/>
    <property type="project" value="InterPro"/>
</dbReference>
<sequence>MLAFAGLRLALKIDVDTYRGTREGVPRLVEILKRHGAGATFFFSLGPDHSGVYGKLLPPPDIGKRCSAILRKVRDEGFEVGIRAWDSTRWRKTVGRADAVWTEQQMTLARDRFREIFAAEPEAHGAAGWQTNVHALRATQHLAFRYASDMRGTAPFVPVIRGEIVACPQIPTTLPTLEELIAGGATIENVASRALEKTSEAREHVHALRAEVEGGKLAAALDRLLTGWKEQGYQLCALRDVLGESTAVALPLATVLERPVPGRPGTLATQGPGFLEE</sequence>
<dbReference type="Proteomes" id="UP000503096">
    <property type="component" value="Chromosome"/>
</dbReference>
<dbReference type="PROSITE" id="PS51677">
    <property type="entry name" value="NODB"/>
    <property type="match status" value="1"/>
</dbReference>
<protein>
    <submittedName>
        <fullName evidence="2">Putative 4-deoxy-4-formamido-L-arabinose-phosphoundecaprenol deformylase ArnD</fullName>
        <ecNumber evidence="2">3.5.1.-</ecNumber>
    </submittedName>
</protein>
<feature type="domain" description="NodB homology" evidence="1">
    <location>
        <begin position="7"/>
        <end position="236"/>
    </location>
</feature>
<dbReference type="InterPro" id="IPR011330">
    <property type="entry name" value="Glyco_hydro/deAcase_b/a-brl"/>
</dbReference>
<name>A0A6M4H7A5_9PROT</name>
<dbReference type="GO" id="GO:0016810">
    <property type="term" value="F:hydrolase activity, acting on carbon-nitrogen (but not peptide) bonds"/>
    <property type="evidence" value="ECO:0007669"/>
    <property type="project" value="InterPro"/>
</dbReference>
<keyword evidence="3" id="KW-1185">Reference proteome</keyword>
<dbReference type="AlphaFoldDB" id="A0A6M4H7A5"/>